<evidence type="ECO:0000256" key="1">
    <source>
        <dbReference type="SAM" id="MobiDB-lite"/>
    </source>
</evidence>
<organism evidence="3 4">
    <name type="scientific">Leishmania braziliensis MHOM/BR/75/M2904</name>
    <dbReference type="NCBI Taxonomy" id="420245"/>
    <lineage>
        <taxon>Eukaryota</taxon>
        <taxon>Discoba</taxon>
        <taxon>Euglenozoa</taxon>
        <taxon>Kinetoplastea</taxon>
        <taxon>Metakinetoplastina</taxon>
        <taxon>Trypanosomatida</taxon>
        <taxon>Trypanosomatidae</taxon>
        <taxon>Leishmaniinae</taxon>
        <taxon>Leishmania</taxon>
        <taxon>Leishmania braziliensis species complex</taxon>
    </lineage>
</organism>
<evidence type="ECO:0000313" key="4">
    <source>
        <dbReference type="Proteomes" id="UP000319462"/>
    </source>
</evidence>
<protein>
    <submittedName>
        <fullName evidence="3">Hypothetical_protein</fullName>
    </submittedName>
</protein>
<name>A0A3P3YZC5_LEIBR</name>
<gene>
    <name evidence="3" type="ORF">LBRM2904_09.1310</name>
</gene>
<feature type="region of interest" description="Disordered" evidence="1">
    <location>
        <begin position="1"/>
        <end position="20"/>
    </location>
</feature>
<evidence type="ECO:0000313" key="3">
    <source>
        <dbReference type="EMBL" id="SYZ63339.1"/>
    </source>
</evidence>
<keyword evidence="2" id="KW-1133">Transmembrane helix</keyword>
<feature type="region of interest" description="Disordered" evidence="1">
    <location>
        <begin position="619"/>
        <end position="644"/>
    </location>
</feature>
<dbReference type="AlphaFoldDB" id="A0A3P3YZC5"/>
<feature type="transmembrane region" description="Helical" evidence="2">
    <location>
        <begin position="715"/>
        <end position="738"/>
    </location>
</feature>
<dbReference type="Proteomes" id="UP000319462">
    <property type="component" value="Chromosome 9"/>
</dbReference>
<evidence type="ECO:0000256" key="2">
    <source>
        <dbReference type="SAM" id="Phobius"/>
    </source>
</evidence>
<reference evidence="3 4" key="1">
    <citation type="submission" date="2018-09" db="EMBL/GenBank/DDBJ databases">
        <authorList>
            <person name="Peiro R."/>
            <person name="Begona"/>
            <person name="Cbmso G."/>
            <person name="Lopez M."/>
            <person name="Gonzalez S."/>
        </authorList>
    </citation>
    <scope>NUCLEOTIDE SEQUENCE [LARGE SCALE GENOMIC DNA]</scope>
</reference>
<sequence>MPIVRSSARTSGRSEWAPQQRPYCLSPSLPFPITLRIFCCPSALSPPLSLSAPLSLHLATSLCPHIYKASPVVERMSSAPFSVDPPAAVTLRHGATQRAGPTSATTAAAKAVGGRGSRAHPVQKGAGRKLVACKELFFAGFPCRVPYRRQAPSAPKPSTTPPSVAAYSKAFVRGFFQQYGAVEALFYDEARGMGSVVFADGADAENCYLAVHLSFIAAPDKDGGMGQPTWEQDRQGEALEERQARVPDCLLCLEFAHCCPFVHPFLLARDAQLVGEEKHWEVPGGELSRALLLHRFPLLLLNSDSRPSAMEPMVPVASHVVVRWKTETLETPVPCTEVVEDSDRGYDAAAHSPVATPSLESRRVKRVGPIFPGRGIAPAAIEEALWQILRPVHVAAQSGRAVTVLDMWWEYYNLYALHKTQPSADRIADDTFRYAEQLSLTQEVREVQRQSREYAHGDEAAAQLVMQRLIHDNLYHSALCYIYVKQKFKYDPMWASLMRDVYTAKVVQRVQAWRALEAETAEASMQGQQSRTEEGCVKGRTHSATSSTTATRSLDTRRGRAVKAALEALYEPQPTKQEDIKALRETERLWRTMPRTEAAANLIENVRLLEKIKRGQVDRNGHDKFDTRSPLPALSPDSDGTQPSDMNIESAYPTMSAAQRDEKLYLTVMQNVDGYVASGTAEELLSLCENPKLFRYVKGHIGYEEAHRLPSYWRAYINAMWVPLIAFLLLGFGTHYVVERLGINEAYEKAVAERKHRESYEHLRDLVNKQRAFLDQHGPDGVQVKTALQMMNETIRRTSEAAAKAGRKFHIELKQDL</sequence>
<accession>A0A3P3YZC5</accession>
<keyword evidence="2" id="KW-0812">Transmembrane</keyword>
<keyword evidence="2" id="KW-0472">Membrane</keyword>
<feature type="region of interest" description="Disordered" evidence="1">
    <location>
        <begin position="524"/>
        <end position="557"/>
    </location>
</feature>
<dbReference type="EMBL" id="LS997608">
    <property type="protein sequence ID" value="SYZ63339.1"/>
    <property type="molecule type" value="Genomic_DNA"/>
</dbReference>
<proteinExistence type="predicted"/>
<feature type="compositionally biased region" description="Low complexity" evidence="1">
    <location>
        <begin position="542"/>
        <end position="553"/>
    </location>
</feature>